<dbReference type="AlphaFoldDB" id="A0A177WQ60"/>
<reference evidence="9 10" key="1">
    <citation type="submission" date="2006-10" db="EMBL/GenBank/DDBJ databases">
        <title>The Genome Sequence of Batrachochytrium dendrobatidis JEL423.</title>
        <authorList>
            <consortium name="The Broad Institute Genome Sequencing Platform"/>
            <person name="Birren B."/>
            <person name="Lander E."/>
            <person name="Galagan J."/>
            <person name="Cuomo C."/>
            <person name="Devon K."/>
            <person name="Jaffe D."/>
            <person name="Butler J."/>
            <person name="Alvarez P."/>
            <person name="Gnerre S."/>
            <person name="Grabherr M."/>
            <person name="Kleber M."/>
            <person name="Mauceli E."/>
            <person name="Brockman W."/>
            <person name="Young S."/>
            <person name="LaButti K."/>
            <person name="Sykes S."/>
            <person name="DeCaprio D."/>
            <person name="Crawford M."/>
            <person name="Koehrsen M."/>
            <person name="Engels R."/>
            <person name="Montgomery P."/>
            <person name="Pearson M."/>
            <person name="Howarth C."/>
            <person name="Larson L."/>
            <person name="White J."/>
            <person name="O'Leary S."/>
            <person name="Kodira C."/>
            <person name="Zeng Q."/>
            <person name="Yandava C."/>
            <person name="Alvarado L."/>
            <person name="Longcore J."/>
            <person name="James T."/>
        </authorList>
    </citation>
    <scope>NUCLEOTIDE SEQUENCE [LARGE SCALE GENOMIC DNA]</scope>
    <source>
        <strain evidence="9 10">JEL423</strain>
    </source>
</reference>
<evidence type="ECO:0000256" key="7">
    <source>
        <dbReference type="SAM" id="Phobius"/>
    </source>
</evidence>
<evidence type="ECO:0000256" key="1">
    <source>
        <dbReference type="ARBA" id="ARBA00000966"/>
    </source>
</evidence>
<name>A0A177WQ60_BATDL</name>
<comment type="similarity">
    <text evidence="2 6">Belongs to the glycosyl hydrolase 5 (cellulase A) family.</text>
</comment>
<accession>A0A177WQ60</accession>
<dbReference type="EC" id="3.2.1.4" evidence="3"/>
<evidence type="ECO:0000256" key="4">
    <source>
        <dbReference type="ARBA" id="ARBA00022801"/>
    </source>
</evidence>
<evidence type="ECO:0000259" key="8">
    <source>
        <dbReference type="Pfam" id="PF00150"/>
    </source>
</evidence>
<evidence type="ECO:0000313" key="9">
    <source>
        <dbReference type="EMBL" id="OAJ41785.1"/>
    </source>
</evidence>
<dbReference type="Gene3D" id="3.20.20.80">
    <property type="entry name" value="Glycosidases"/>
    <property type="match status" value="1"/>
</dbReference>
<evidence type="ECO:0000256" key="5">
    <source>
        <dbReference type="ARBA" id="ARBA00023295"/>
    </source>
</evidence>
<keyword evidence="7" id="KW-1133">Transmembrane helix</keyword>
<sequence>MACTINSRISNRIQAKMQLIRIVMSFMGMHIVAGKGVNYTGINESGLENPLNPLSLSQVAITRLVAKGANLIRIPILWESIQPAFHGSLNATYLRDLDTALGMALGNSSSGVVAVIDVHNNATFGGVTFGNGGANVGAFGDLWGRLGGYYQQNSSVWFGLMNAPNMQTGNCSDSVAWLPYAQKAVTSIRQAGAVNKILIPSGQSSTAEQWQGVCKNGDIMNQIVDTASNYVFDVQQYFSSETVTTYGNCGKTTAVVDGMTDWLRLSNRSALLSSFAVNWDDATCVSMLSQYLRYFDTNNDVWLGWAYWSGGPLVPKTTGYYYIESQSNATDSSLLTVLSTYFANRSTASSGTTDVSGGGTASGVVLIVCVVVVGVSLLICLTVILVLRAKAKRSPTLAMIETDSAEYKPAKKRINTDRKSMMEERELRDAVKKMMMNHSVPAKDKAKGKAGHAQSRMRLDAASATETFQAKNVNLKETDSGQFSHFVNFTSSRFQVESQMPNNDDSYLF</sequence>
<evidence type="ECO:0000256" key="2">
    <source>
        <dbReference type="ARBA" id="ARBA00005641"/>
    </source>
</evidence>
<dbReference type="InterPro" id="IPR017853">
    <property type="entry name" value="GH"/>
</dbReference>
<gene>
    <name evidence="9" type="ORF">BDEG_25329</name>
</gene>
<organism evidence="9 10">
    <name type="scientific">Batrachochytrium dendrobatidis (strain JEL423)</name>
    <dbReference type="NCBI Taxonomy" id="403673"/>
    <lineage>
        <taxon>Eukaryota</taxon>
        <taxon>Fungi</taxon>
        <taxon>Fungi incertae sedis</taxon>
        <taxon>Chytridiomycota</taxon>
        <taxon>Chytridiomycota incertae sedis</taxon>
        <taxon>Chytridiomycetes</taxon>
        <taxon>Rhizophydiales</taxon>
        <taxon>Rhizophydiales incertae sedis</taxon>
        <taxon>Batrachochytrium</taxon>
    </lineage>
</organism>
<evidence type="ECO:0000256" key="3">
    <source>
        <dbReference type="ARBA" id="ARBA00012601"/>
    </source>
</evidence>
<keyword evidence="4 6" id="KW-0378">Hydrolase</keyword>
<keyword evidence="5 6" id="KW-0326">Glycosidase</keyword>
<evidence type="ECO:0000313" key="10">
    <source>
        <dbReference type="Proteomes" id="UP000077115"/>
    </source>
</evidence>
<keyword evidence="7" id="KW-0812">Transmembrane</keyword>
<dbReference type="STRING" id="403673.A0A177WQ60"/>
<proteinExistence type="inferred from homology"/>
<dbReference type="PANTHER" id="PTHR34142">
    <property type="entry name" value="ENDO-BETA-1,4-GLUCANASE A"/>
    <property type="match status" value="1"/>
</dbReference>
<dbReference type="PANTHER" id="PTHR34142:SF1">
    <property type="entry name" value="GLYCOSIDE HYDROLASE FAMILY 5 DOMAIN-CONTAINING PROTEIN"/>
    <property type="match status" value="1"/>
</dbReference>
<dbReference type="GO" id="GO:0008810">
    <property type="term" value="F:cellulase activity"/>
    <property type="evidence" value="ECO:0007669"/>
    <property type="project" value="UniProtKB-EC"/>
</dbReference>
<dbReference type="VEuPathDB" id="FungiDB:BDEG_25329"/>
<dbReference type="SUPFAM" id="SSF51445">
    <property type="entry name" value="(Trans)glycosidases"/>
    <property type="match status" value="1"/>
</dbReference>
<dbReference type="EMBL" id="DS022306">
    <property type="protein sequence ID" value="OAJ41785.1"/>
    <property type="molecule type" value="Genomic_DNA"/>
</dbReference>
<dbReference type="Pfam" id="PF00150">
    <property type="entry name" value="Cellulase"/>
    <property type="match status" value="1"/>
</dbReference>
<comment type="catalytic activity">
    <reaction evidence="1">
        <text>Endohydrolysis of (1-&gt;4)-beta-D-glucosidic linkages in cellulose, lichenin and cereal beta-D-glucans.</text>
        <dbReference type="EC" id="3.2.1.4"/>
    </reaction>
</comment>
<dbReference type="GO" id="GO:0009251">
    <property type="term" value="P:glucan catabolic process"/>
    <property type="evidence" value="ECO:0007669"/>
    <property type="project" value="TreeGrafter"/>
</dbReference>
<feature type="domain" description="Glycoside hydrolase family 5" evidence="8">
    <location>
        <begin position="34"/>
        <end position="309"/>
    </location>
</feature>
<dbReference type="eggNOG" id="ENOG502SBE7">
    <property type="taxonomic scope" value="Eukaryota"/>
</dbReference>
<reference evidence="9 10" key="2">
    <citation type="submission" date="2016-05" db="EMBL/GenBank/DDBJ databases">
        <title>Lineage-specific infection strategies underlie the spectrum of fungal disease in amphibians.</title>
        <authorList>
            <person name="Cuomo C.A."/>
            <person name="Farrer R.A."/>
            <person name="James T."/>
            <person name="Longcore J."/>
            <person name="Birren B."/>
        </authorList>
    </citation>
    <scope>NUCLEOTIDE SEQUENCE [LARGE SCALE GENOMIC DNA]</scope>
    <source>
        <strain evidence="9 10">JEL423</strain>
    </source>
</reference>
<evidence type="ECO:0000256" key="6">
    <source>
        <dbReference type="RuleBase" id="RU361153"/>
    </source>
</evidence>
<keyword evidence="7" id="KW-0472">Membrane</keyword>
<dbReference type="Proteomes" id="UP000077115">
    <property type="component" value="Unassembled WGS sequence"/>
</dbReference>
<feature type="transmembrane region" description="Helical" evidence="7">
    <location>
        <begin position="364"/>
        <end position="387"/>
    </location>
</feature>
<dbReference type="InterPro" id="IPR001547">
    <property type="entry name" value="Glyco_hydro_5"/>
</dbReference>
<dbReference type="OrthoDB" id="2109727at2759"/>
<protein>
    <recommendedName>
        <fullName evidence="3">cellulase</fullName>
        <ecNumber evidence="3">3.2.1.4</ecNumber>
    </recommendedName>
</protein>